<feature type="domain" description="C3H1-type" evidence="7">
    <location>
        <begin position="156"/>
        <end position="183"/>
    </location>
</feature>
<feature type="compositionally biased region" description="Low complexity" evidence="5">
    <location>
        <begin position="352"/>
        <end position="369"/>
    </location>
</feature>
<dbReference type="PROSITE" id="PS50103">
    <property type="entry name" value="ZF_C3H1"/>
    <property type="match status" value="1"/>
</dbReference>
<evidence type="ECO:0000256" key="6">
    <source>
        <dbReference type="SAM" id="Phobius"/>
    </source>
</evidence>
<dbReference type="GO" id="GO:0008270">
    <property type="term" value="F:zinc ion binding"/>
    <property type="evidence" value="ECO:0007669"/>
    <property type="project" value="UniProtKB-KW"/>
</dbReference>
<dbReference type="SMART" id="SM00356">
    <property type="entry name" value="ZnF_C3H1"/>
    <property type="match status" value="1"/>
</dbReference>
<organism evidence="8 9">
    <name type="scientific">Jaapia argillacea MUCL 33604</name>
    <dbReference type="NCBI Taxonomy" id="933084"/>
    <lineage>
        <taxon>Eukaryota</taxon>
        <taxon>Fungi</taxon>
        <taxon>Dikarya</taxon>
        <taxon>Basidiomycota</taxon>
        <taxon>Agaricomycotina</taxon>
        <taxon>Agaricomycetes</taxon>
        <taxon>Agaricomycetidae</taxon>
        <taxon>Jaapiales</taxon>
        <taxon>Jaapiaceae</taxon>
        <taxon>Jaapia</taxon>
    </lineage>
</organism>
<dbReference type="EMBL" id="KL197715">
    <property type="protein sequence ID" value="KDQ59574.1"/>
    <property type="molecule type" value="Genomic_DNA"/>
</dbReference>
<keyword evidence="2 4" id="KW-0863">Zinc-finger</keyword>
<feature type="compositionally biased region" description="Pro residues" evidence="5">
    <location>
        <begin position="742"/>
        <end position="754"/>
    </location>
</feature>
<evidence type="ECO:0000256" key="1">
    <source>
        <dbReference type="ARBA" id="ARBA00022723"/>
    </source>
</evidence>
<keyword evidence="6" id="KW-0472">Membrane</keyword>
<feature type="compositionally biased region" description="Low complexity" evidence="5">
    <location>
        <begin position="592"/>
        <end position="609"/>
    </location>
</feature>
<evidence type="ECO:0000256" key="2">
    <source>
        <dbReference type="ARBA" id="ARBA00022771"/>
    </source>
</evidence>
<feature type="region of interest" description="Disordered" evidence="5">
    <location>
        <begin position="738"/>
        <end position="759"/>
    </location>
</feature>
<evidence type="ECO:0000256" key="5">
    <source>
        <dbReference type="SAM" id="MobiDB-lite"/>
    </source>
</evidence>
<evidence type="ECO:0000313" key="9">
    <source>
        <dbReference type="Proteomes" id="UP000027265"/>
    </source>
</evidence>
<feature type="transmembrane region" description="Helical" evidence="6">
    <location>
        <begin position="763"/>
        <end position="785"/>
    </location>
</feature>
<feature type="region of interest" description="Disordered" evidence="5">
    <location>
        <begin position="590"/>
        <end position="641"/>
    </location>
</feature>
<dbReference type="InParanoid" id="A0A067PXZ9"/>
<dbReference type="SUPFAM" id="SSF90229">
    <property type="entry name" value="CCCH zinc finger"/>
    <property type="match status" value="1"/>
</dbReference>
<reference evidence="9" key="1">
    <citation type="journal article" date="2014" name="Proc. Natl. Acad. Sci. U.S.A.">
        <title>Extensive sampling of basidiomycete genomes demonstrates inadequacy of the white-rot/brown-rot paradigm for wood decay fungi.</title>
        <authorList>
            <person name="Riley R."/>
            <person name="Salamov A.A."/>
            <person name="Brown D.W."/>
            <person name="Nagy L.G."/>
            <person name="Floudas D."/>
            <person name="Held B.W."/>
            <person name="Levasseur A."/>
            <person name="Lombard V."/>
            <person name="Morin E."/>
            <person name="Otillar R."/>
            <person name="Lindquist E.A."/>
            <person name="Sun H."/>
            <person name="LaButti K.M."/>
            <person name="Schmutz J."/>
            <person name="Jabbour D."/>
            <person name="Luo H."/>
            <person name="Baker S.E."/>
            <person name="Pisabarro A.G."/>
            <person name="Walton J.D."/>
            <person name="Blanchette R.A."/>
            <person name="Henrissat B."/>
            <person name="Martin F."/>
            <person name="Cullen D."/>
            <person name="Hibbett D.S."/>
            <person name="Grigoriev I.V."/>
        </authorList>
    </citation>
    <scope>NUCLEOTIDE SEQUENCE [LARGE SCALE GENOMIC DNA]</scope>
    <source>
        <strain evidence="9">MUCL 33604</strain>
    </source>
</reference>
<keyword evidence="6" id="KW-0812">Transmembrane</keyword>
<dbReference type="AlphaFoldDB" id="A0A067PXZ9"/>
<evidence type="ECO:0000313" key="8">
    <source>
        <dbReference type="EMBL" id="KDQ59574.1"/>
    </source>
</evidence>
<name>A0A067PXZ9_9AGAM</name>
<feature type="compositionally biased region" description="Polar residues" evidence="5">
    <location>
        <begin position="420"/>
        <end position="437"/>
    </location>
</feature>
<feature type="region of interest" description="Disordered" evidence="5">
    <location>
        <begin position="449"/>
        <end position="514"/>
    </location>
</feature>
<keyword evidence="9" id="KW-1185">Reference proteome</keyword>
<keyword evidence="3 4" id="KW-0862">Zinc</keyword>
<feature type="region of interest" description="Disordered" evidence="5">
    <location>
        <begin position="260"/>
        <end position="300"/>
    </location>
</feature>
<dbReference type="InterPro" id="IPR000571">
    <property type="entry name" value="Znf_CCCH"/>
</dbReference>
<evidence type="ECO:0000256" key="4">
    <source>
        <dbReference type="PROSITE-ProRule" id="PRU00723"/>
    </source>
</evidence>
<keyword evidence="1 4" id="KW-0479">Metal-binding</keyword>
<accession>A0A067PXZ9</accession>
<sequence length="790" mass="87378">MSVDQEWADRTACREYVSIYTSAGDERRRRLIDPRSRLKSGIHACGRRWCKYSHTLLDTSRLRLLVGDVSPISISTNEKLVTLEYVSMGGYGRPEVWNYGWKVTLYSREAQGTLERFTEPLVCEDQDVNLAISELADVLRSRGYPMPYIDGMNPTERRMTICNHYIEGNCRRGTRCPFNHDLFDVEQITWLVGHPDWCGGSAMPFFILRLDYLATRSSSWRMTLLARSMDQNLWLSGPPLSCENPNIHITMLSVESLAEIESEESDSSATSPPNKVASVLTDLAPPLPPATPQLQSRPSIQRQDFSPLFAPAAPLPIKTAATPLPNAIKLQSQSRQAIQIHDALRPSDPSHLPQAKAPSSLSPSLSSRPVPAPRTQLLQTRSPSGHPPFQHPTQAKAESALIADVSSQPITPPQALRLSNISAQNPPHSQPPQTQSRHSIRREDLTRPFQGALAAPQPIKATATPLPNPIKPQSQSRQALQTDDVPRPSDSTHLPQAKAPSVLSSSLSSPPVPAPQIRLLQTKSAHNHPPSQLPQAETANAFIPATSSQPSTAAQNPFKSFCLTTKARTAETASQQHRGDIPSIRATVTQHTRSAAASSANSYAATTSTHQQKLPESSWSPQSVAQQRHTQAREGGRVSPVTIHDPIPELFVPGWGNSDYWAVLSSRGRHPHYNRVWSILRERDRLRRNQPTSSVTHGFTLWESEYYQSVLSDWNHPEWDQVYNLLRVHRDSLPATIKLPLTPRPASPPSPPSDPSESGEWNLWSPATVVTIAALATNAVLLAVFSTKRH</sequence>
<feature type="region of interest" description="Disordered" evidence="5">
    <location>
        <begin position="420"/>
        <end position="439"/>
    </location>
</feature>
<feature type="region of interest" description="Disordered" evidence="5">
    <location>
        <begin position="345"/>
        <end position="398"/>
    </location>
</feature>
<dbReference type="Gene3D" id="2.30.30.1190">
    <property type="match status" value="1"/>
</dbReference>
<protein>
    <recommendedName>
        <fullName evidence="7">C3H1-type domain-containing protein</fullName>
    </recommendedName>
</protein>
<evidence type="ECO:0000256" key="3">
    <source>
        <dbReference type="ARBA" id="ARBA00022833"/>
    </source>
</evidence>
<evidence type="ECO:0000259" key="7">
    <source>
        <dbReference type="PROSITE" id="PS50103"/>
    </source>
</evidence>
<keyword evidence="6" id="KW-1133">Transmembrane helix</keyword>
<feature type="compositionally biased region" description="Polar residues" evidence="5">
    <location>
        <begin position="471"/>
        <end position="481"/>
    </location>
</feature>
<dbReference type="InterPro" id="IPR036855">
    <property type="entry name" value="Znf_CCCH_sf"/>
</dbReference>
<dbReference type="Proteomes" id="UP000027265">
    <property type="component" value="Unassembled WGS sequence"/>
</dbReference>
<dbReference type="HOGENOM" id="CLU_355279_0_0_1"/>
<proteinExistence type="predicted"/>
<feature type="compositionally biased region" description="Low complexity" evidence="5">
    <location>
        <begin position="499"/>
        <end position="509"/>
    </location>
</feature>
<feature type="zinc finger region" description="C3H1-type" evidence="4">
    <location>
        <begin position="156"/>
        <end position="183"/>
    </location>
</feature>
<dbReference type="Pfam" id="PF00642">
    <property type="entry name" value="zf-CCCH"/>
    <property type="match status" value="1"/>
</dbReference>
<feature type="compositionally biased region" description="Polar residues" evidence="5">
    <location>
        <begin position="610"/>
        <end position="629"/>
    </location>
</feature>
<gene>
    <name evidence="8" type="ORF">JAAARDRAFT_625627</name>
</gene>